<accession>A0A381ZF45</accession>
<gene>
    <name evidence="2" type="ORF">METZ01_LOCUS140750</name>
</gene>
<evidence type="ECO:0000256" key="1">
    <source>
        <dbReference type="SAM" id="MobiDB-lite"/>
    </source>
</evidence>
<reference evidence="2" key="1">
    <citation type="submission" date="2018-05" db="EMBL/GenBank/DDBJ databases">
        <authorList>
            <person name="Lanie J.A."/>
            <person name="Ng W.-L."/>
            <person name="Kazmierczak K.M."/>
            <person name="Andrzejewski T.M."/>
            <person name="Davidsen T.M."/>
            <person name="Wayne K.J."/>
            <person name="Tettelin H."/>
            <person name="Glass J.I."/>
            <person name="Rusch D."/>
            <person name="Podicherti R."/>
            <person name="Tsui H.-C.T."/>
            <person name="Winkler M.E."/>
        </authorList>
    </citation>
    <scope>NUCLEOTIDE SEQUENCE</scope>
</reference>
<dbReference type="AlphaFoldDB" id="A0A381ZF45"/>
<proteinExistence type="predicted"/>
<evidence type="ECO:0000313" key="2">
    <source>
        <dbReference type="EMBL" id="SVA87896.1"/>
    </source>
</evidence>
<protein>
    <submittedName>
        <fullName evidence="2">Uncharacterized protein</fullName>
    </submittedName>
</protein>
<feature type="region of interest" description="Disordered" evidence="1">
    <location>
        <begin position="205"/>
        <end position="224"/>
    </location>
</feature>
<name>A0A381ZF45_9ZZZZ</name>
<dbReference type="EMBL" id="UINC01021087">
    <property type="protein sequence ID" value="SVA87896.1"/>
    <property type="molecule type" value="Genomic_DNA"/>
</dbReference>
<organism evidence="2">
    <name type="scientific">marine metagenome</name>
    <dbReference type="NCBI Taxonomy" id="408172"/>
    <lineage>
        <taxon>unclassified sequences</taxon>
        <taxon>metagenomes</taxon>
        <taxon>ecological metagenomes</taxon>
    </lineage>
</organism>
<sequence>MTASDIRIVGFGRPERDDAQSRVLSAAAALGAGTRLVTSAEGEEFSSMDHGSIDWGRALDGAHWLVTSASTAIAGESARFAWGAGMTFGEREGARTVMIADLPEDPSQLAECWGAVIERIRQVHVLFIDPAALGPISQLEGVDKSELLNEIRLRGLVPHVCTLDGQSEALVEHALGSVRAPAGPSSSPHGWLAAFICELPGSGPGQAGVERAARAAGNANSPPV</sequence>